<dbReference type="EMBL" id="FNZM01000015">
    <property type="protein sequence ID" value="SEK06819.1"/>
    <property type="molecule type" value="Genomic_DNA"/>
</dbReference>
<feature type="transmembrane region" description="Helical" evidence="8">
    <location>
        <begin position="73"/>
        <end position="96"/>
    </location>
</feature>
<keyword evidence="7 8" id="KW-0472">Membrane</keyword>
<evidence type="ECO:0000256" key="3">
    <source>
        <dbReference type="ARBA" id="ARBA00022475"/>
    </source>
</evidence>
<dbReference type="PANTHER" id="PTHR43528:SF1">
    <property type="entry name" value="ALPHA-KETOGLUTARATE PERMEASE"/>
    <property type="match status" value="1"/>
</dbReference>
<reference evidence="10 11" key="1">
    <citation type="submission" date="2016-10" db="EMBL/GenBank/DDBJ databases">
        <authorList>
            <person name="Varghese N."/>
            <person name="Submissions S."/>
        </authorList>
    </citation>
    <scope>NUCLEOTIDE SEQUENCE [LARGE SCALE GENOMIC DNA]</scope>
    <source>
        <strain evidence="10 11">LMG 22274</strain>
    </source>
</reference>
<dbReference type="Pfam" id="PF00083">
    <property type="entry name" value="Sugar_tr"/>
    <property type="match status" value="1"/>
</dbReference>
<evidence type="ECO:0000256" key="4">
    <source>
        <dbReference type="ARBA" id="ARBA00022692"/>
    </source>
</evidence>
<dbReference type="Proteomes" id="UP000183529">
    <property type="component" value="Unassembled WGS sequence"/>
</dbReference>
<dbReference type="AlphaFoldDB" id="A0AAQ1JWG5"/>
<dbReference type="PROSITE" id="PS50850">
    <property type="entry name" value="MFS"/>
    <property type="match status" value="1"/>
</dbReference>
<keyword evidence="2" id="KW-0813">Transport</keyword>
<feature type="transmembrane region" description="Helical" evidence="8">
    <location>
        <begin position="328"/>
        <end position="347"/>
    </location>
</feature>
<dbReference type="InterPro" id="IPR005828">
    <property type="entry name" value="MFS_sugar_transport-like"/>
</dbReference>
<evidence type="ECO:0000256" key="1">
    <source>
        <dbReference type="ARBA" id="ARBA00004651"/>
    </source>
</evidence>
<feature type="transmembrane region" description="Helical" evidence="8">
    <location>
        <begin position="32"/>
        <end position="53"/>
    </location>
</feature>
<dbReference type="InterPro" id="IPR051084">
    <property type="entry name" value="H+-coupled_symporters"/>
</dbReference>
<sequence length="463" mass="49826">METGSPAASNLGEAQRYHADPAPLTRGMVRRIVFSSSIGNALEWFDFLVYGYFAPIIAKQFFPVHDEWLSTLLAVGTFGISFLMRPLGAIVLGIYGDRKGRKAALTLSIALMMAGTLAMAVMPPYASIGLAAPLLILLARLVQGFAVGGEFGSATAFMVEHSPARRGYYASWQFASQGAAAILAAAFGGLLALWLPPDQLAAWGWRIPFFFGLVLGPVGYYIRSHLDETPEFIANRESKRTHETVQANQAENTEAGAQWLNLLLAVGIVAQSTVGVYILQLYMPMYAVKQLHMAAATSFGVVVLNGGLQFALSPVMGALSDRIGRVRIMLTTSILLAAFTYPMFALLQRHPTLGWLLVLQGAAGIFKAAYSGPMPALMSEIFPVRVRSAGLSIAYSLGVTLFGGFAPTIAELLIHWTGDTLAPAYYVSLAAVISGVSLAVVGWRMRTMKRRASAFQSQVCSEL</sequence>
<accession>A0AAQ1JWG5</accession>
<feature type="domain" description="Major facilitator superfamily (MFS) profile" evidence="9">
    <location>
        <begin position="32"/>
        <end position="446"/>
    </location>
</feature>
<feature type="transmembrane region" description="Helical" evidence="8">
    <location>
        <begin position="424"/>
        <end position="443"/>
    </location>
</feature>
<evidence type="ECO:0000256" key="6">
    <source>
        <dbReference type="ARBA" id="ARBA00022989"/>
    </source>
</evidence>
<evidence type="ECO:0000256" key="2">
    <source>
        <dbReference type="ARBA" id="ARBA00022448"/>
    </source>
</evidence>
<dbReference type="GO" id="GO:0005886">
    <property type="term" value="C:plasma membrane"/>
    <property type="evidence" value="ECO:0007669"/>
    <property type="project" value="UniProtKB-SubCell"/>
</dbReference>
<dbReference type="PANTHER" id="PTHR43528">
    <property type="entry name" value="ALPHA-KETOGLUTARATE PERMEASE"/>
    <property type="match status" value="1"/>
</dbReference>
<evidence type="ECO:0000256" key="5">
    <source>
        <dbReference type="ARBA" id="ARBA00022847"/>
    </source>
</evidence>
<keyword evidence="6 8" id="KW-1133">Transmembrane helix</keyword>
<feature type="transmembrane region" description="Helical" evidence="8">
    <location>
        <begin position="391"/>
        <end position="418"/>
    </location>
</feature>
<name>A0AAQ1JWG5_9BURK</name>
<evidence type="ECO:0000259" key="9">
    <source>
        <dbReference type="PROSITE" id="PS50850"/>
    </source>
</evidence>
<feature type="transmembrane region" description="Helical" evidence="8">
    <location>
        <begin position="169"/>
        <end position="194"/>
    </location>
</feature>
<evidence type="ECO:0000313" key="10">
    <source>
        <dbReference type="EMBL" id="SEK06819.1"/>
    </source>
</evidence>
<evidence type="ECO:0000256" key="8">
    <source>
        <dbReference type="SAM" id="Phobius"/>
    </source>
</evidence>
<gene>
    <name evidence="10" type="ORF">SAMN05216550_115166</name>
</gene>
<keyword evidence="3" id="KW-1003">Cell membrane</keyword>
<feature type="transmembrane region" description="Helical" evidence="8">
    <location>
        <begin position="353"/>
        <end position="370"/>
    </location>
</feature>
<feature type="transmembrane region" description="Helical" evidence="8">
    <location>
        <begin position="291"/>
        <end position="316"/>
    </location>
</feature>
<evidence type="ECO:0000256" key="7">
    <source>
        <dbReference type="ARBA" id="ARBA00023136"/>
    </source>
</evidence>
<dbReference type="Gene3D" id="1.20.1250.20">
    <property type="entry name" value="MFS general substrate transporter like domains"/>
    <property type="match status" value="2"/>
</dbReference>
<dbReference type="SUPFAM" id="SSF103473">
    <property type="entry name" value="MFS general substrate transporter"/>
    <property type="match status" value="1"/>
</dbReference>
<feature type="transmembrane region" description="Helical" evidence="8">
    <location>
        <begin position="128"/>
        <end position="148"/>
    </location>
</feature>
<keyword evidence="4 8" id="KW-0812">Transmembrane</keyword>
<proteinExistence type="predicted"/>
<dbReference type="InterPro" id="IPR036259">
    <property type="entry name" value="MFS_trans_sf"/>
</dbReference>
<dbReference type="FunFam" id="1.20.1250.20:FF:000001">
    <property type="entry name" value="Dicarboxylate MFS transporter"/>
    <property type="match status" value="1"/>
</dbReference>
<feature type="transmembrane region" description="Helical" evidence="8">
    <location>
        <begin position="200"/>
        <end position="222"/>
    </location>
</feature>
<organism evidence="10 11">
    <name type="scientific">Paraburkholderia tropica</name>
    <dbReference type="NCBI Taxonomy" id="92647"/>
    <lineage>
        <taxon>Bacteria</taxon>
        <taxon>Pseudomonadati</taxon>
        <taxon>Pseudomonadota</taxon>
        <taxon>Betaproteobacteria</taxon>
        <taxon>Burkholderiales</taxon>
        <taxon>Burkholderiaceae</taxon>
        <taxon>Paraburkholderia</taxon>
    </lineage>
</organism>
<keyword evidence="5" id="KW-0769">Symport</keyword>
<dbReference type="GO" id="GO:0015293">
    <property type="term" value="F:symporter activity"/>
    <property type="evidence" value="ECO:0007669"/>
    <property type="project" value="UniProtKB-KW"/>
</dbReference>
<comment type="subcellular location">
    <subcellularLocation>
        <location evidence="1">Cell membrane</location>
        <topology evidence="1">Multi-pass membrane protein</topology>
    </subcellularLocation>
</comment>
<protein>
    <submittedName>
        <fullName evidence="10">MFS transporter, MHS family, proline/betaine transporter</fullName>
    </submittedName>
</protein>
<evidence type="ECO:0000313" key="11">
    <source>
        <dbReference type="Proteomes" id="UP000183529"/>
    </source>
</evidence>
<dbReference type="InterPro" id="IPR020846">
    <property type="entry name" value="MFS_dom"/>
</dbReference>
<feature type="transmembrane region" description="Helical" evidence="8">
    <location>
        <begin position="259"/>
        <end position="279"/>
    </location>
</feature>
<feature type="transmembrane region" description="Helical" evidence="8">
    <location>
        <begin position="103"/>
        <end position="122"/>
    </location>
</feature>
<comment type="caution">
    <text evidence="10">The sequence shown here is derived from an EMBL/GenBank/DDBJ whole genome shotgun (WGS) entry which is preliminary data.</text>
</comment>